<dbReference type="PROSITE" id="PS50013">
    <property type="entry name" value="CHROMO_2"/>
    <property type="match status" value="1"/>
</dbReference>
<keyword evidence="6" id="KW-1185">Reference proteome</keyword>
<sequence>MENEAQINNIIQARPFSNDEIDKIIGNDEAPKETPEKIQENTEKITENPPPVESAPVATENTTEDAEKTNDEEESEEEYEVEKILAHTKQQGKIFYLVKWKNYPDSENTWEPEACFNSRDLIKEYWKKVREEDEQKTKRKRRSSETNQDNKSSNETEKTVKSKKDSSEDNNDDANETKTKDSSKKDKEKAEKNKNSENSDEKKIQAEQIPNSPNRIGRQGRKRNIQRVRGVCMKNGELFFAVIASNKNRLISNAEMKHLYLQKLFEFYESHLLLGEPIEIKSSESKSSEEKEHDSC</sequence>
<proteinExistence type="predicted"/>
<dbReference type="SMART" id="SM00298">
    <property type="entry name" value="CHROMO"/>
    <property type="match status" value="1"/>
</dbReference>
<evidence type="ECO:0000256" key="2">
    <source>
        <dbReference type="ARBA" id="ARBA00023242"/>
    </source>
</evidence>
<dbReference type="AlphaFoldDB" id="A2FKB8"/>
<dbReference type="KEGG" id="tva:4752399"/>
<dbReference type="VEuPathDB" id="TrichDB:TVAG_293880"/>
<dbReference type="InterPro" id="IPR016197">
    <property type="entry name" value="Chromo-like_dom_sf"/>
</dbReference>
<dbReference type="eggNOG" id="KOG1911">
    <property type="taxonomic scope" value="Eukaryota"/>
</dbReference>
<evidence type="ECO:0000256" key="3">
    <source>
        <dbReference type="SAM" id="MobiDB-lite"/>
    </source>
</evidence>
<evidence type="ECO:0000313" key="6">
    <source>
        <dbReference type="Proteomes" id="UP000001542"/>
    </source>
</evidence>
<dbReference type="GO" id="GO:0003682">
    <property type="term" value="F:chromatin binding"/>
    <property type="evidence" value="ECO:0000318"/>
    <property type="project" value="GO_Central"/>
</dbReference>
<dbReference type="GO" id="GO:0005721">
    <property type="term" value="C:pericentric heterochromatin"/>
    <property type="evidence" value="ECO:0000318"/>
    <property type="project" value="GO_Central"/>
</dbReference>
<dbReference type="EMBL" id="DS113845">
    <property type="protein sequence ID" value="EAX94658.1"/>
    <property type="molecule type" value="Genomic_DNA"/>
</dbReference>
<feature type="compositionally biased region" description="Basic and acidic residues" evidence="3">
    <location>
        <begin position="175"/>
        <end position="205"/>
    </location>
</feature>
<feature type="compositionally biased region" description="Acidic residues" evidence="3">
    <location>
        <begin position="70"/>
        <end position="80"/>
    </location>
</feature>
<evidence type="ECO:0000313" key="5">
    <source>
        <dbReference type="EMBL" id="EAX94658.1"/>
    </source>
</evidence>
<dbReference type="VEuPathDB" id="TrichDB:TVAGG3_0619710"/>
<dbReference type="InterPro" id="IPR023779">
    <property type="entry name" value="Chromodomain_CS"/>
</dbReference>
<dbReference type="Pfam" id="PF00385">
    <property type="entry name" value="Chromo"/>
    <property type="match status" value="1"/>
</dbReference>
<evidence type="ECO:0000256" key="1">
    <source>
        <dbReference type="ARBA" id="ARBA00004123"/>
    </source>
</evidence>
<dbReference type="PROSITE" id="PS00598">
    <property type="entry name" value="CHROMO_1"/>
    <property type="match status" value="1"/>
</dbReference>
<dbReference type="InterPro" id="IPR017984">
    <property type="entry name" value="Chromo_dom_subgr"/>
</dbReference>
<dbReference type="OrthoDB" id="273092at2759"/>
<dbReference type="Gene3D" id="2.40.50.40">
    <property type="match status" value="2"/>
</dbReference>
<dbReference type="STRING" id="5722.A2FKB8"/>
<feature type="region of interest" description="Disordered" evidence="3">
    <location>
        <begin position="130"/>
        <end position="222"/>
    </location>
</feature>
<feature type="region of interest" description="Disordered" evidence="3">
    <location>
        <begin position="26"/>
        <end position="81"/>
    </location>
</feature>
<dbReference type="CDD" id="cd00024">
    <property type="entry name" value="CD_CSD"/>
    <property type="match status" value="1"/>
</dbReference>
<dbReference type="PRINTS" id="PR00504">
    <property type="entry name" value="CHROMODOMAIN"/>
</dbReference>
<name>A2FKB8_TRIV3</name>
<dbReference type="PANTHER" id="PTHR22812">
    <property type="entry name" value="CHROMOBOX PROTEIN"/>
    <property type="match status" value="1"/>
</dbReference>
<dbReference type="Proteomes" id="UP000001542">
    <property type="component" value="Unassembled WGS sequence"/>
</dbReference>
<evidence type="ECO:0000259" key="4">
    <source>
        <dbReference type="PROSITE" id="PS50013"/>
    </source>
</evidence>
<protein>
    <recommendedName>
        <fullName evidence="4">Chromo domain-containing protein</fullName>
    </recommendedName>
</protein>
<dbReference type="FunCoup" id="A2FKB8">
    <property type="interactions" value="15"/>
</dbReference>
<organism evidence="5 6">
    <name type="scientific">Trichomonas vaginalis (strain ATCC PRA-98 / G3)</name>
    <dbReference type="NCBI Taxonomy" id="412133"/>
    <lineage>
        <taxon>Eukaryota</taxon>
        <taxon>Metamonada</taxon>
        <taxon>Parabasalia</taxon>
        <taxon>Trichomonadida</taxon>
        <taxon>Trichomonadidae</taxon>
        <taxon>Trichomonas</taxon>
    </lineage>
</organism>
<dbReference type="InParanoid" id="A2FKB8"/>
<dbReference type="RefSeq" id="XP_001307588.1">
    <property type="nucleotide sequence ID" value="XM_001307587.1"/>
</dbReference>
<reference evidence="5" key="1">
    <citation type="submission" date="2006-10" db="EMBL/GenBank/DDBJ databases">
        <authorList>
            <person name="Amadeo P."/>
            <person name="Zhao Q."/>
            <person name="Wortman J."/>
            <person name="Fraser-Liggett C."/>
            <person name="Carlton J."/>
        </authorList>
    </citation>
    <scope>NUCLEOTIDE SEQUENCE</scope>
    <source>
        <strain evidence="5">G3</strain>
    </source>
</reference>
<feature type="compositionally biased region" description="Basic and acidic residues" evidence="3">
    <location>
        <begin position="152"/>
        <end position="167"/>
    </location>
</feature>
<comment type="subcellular location">
    <subcellularLocation>
        <location evidence="1">Nucleus</location>
    </subcellularLocation>
</comment>
<feature type="domain" description="Chromo" evidence="4">
    <location>
        <begin position="79"/>
        <end position="137"/>
    </location>
</feature>
<dbReference type="InterPro" id="IPR000953">
    <property type="entry name" value="Chromo/chromo_shadow_dom"/>
</dbReference>
<dbReference type="InterPro" id="IPR023780">
    <property type="entry name" value="Chromo_domain"/>
</dbReference>
<feature type="compositionally biased region" description="Basic and acidic residues" evidence="3">
    <location>
        <begin position="26"/>
        <end position="46"/>
    </location>
</feature>
<dbReference type="InterPro" id="IPR051219">
    <property type="entry name" value="Heterochromatin_chromo-domain"/>
</dbReference>
<dbReference type="GO" id="GO:0031507">
    <property type="term" value="P:heterochromatin formation"/>
    <property type="evidence" value="ECO:0000318"/>
    <property type="project" value="GO_Central"/>
</dbReference>
<dbReference type="SUPFAM" id="SSF54160">
    <property type="entry name" value="Chromo domain-like"/>
    <property type="match status" value="2"/>
</dbReference>
<accession>A2FKB8</accession>
<keyword evidence="2" id="KW-0539">Nucleus</keyword>
<gene>
    <name evidence="5" type="ORF">TVAG_293880</name>
</gene>
<dbReference type="GO" id="GO:0005634">
    <property type="term" value="C:nucleus"/>
    <property type="evidence" value="ECO:0007669"/>
    <property type="project" value="UniProtKB-SubCell"/>
</dbReference>
<reference evidence="5" key="2">
    <citation type="journal article" date="2007" name="Science">
        <title>Draft genome sequence of the sexually transmitted pathogen Trichomonas vaginalis.</title>
        <authorList>
            <person name="Carlton J.M."/>
            <person name="Hirt R.P."/>
            <person name="Silva J.C."/>
            <person name="Delcher A.L."/>
            <person name="Schatz M."/>
            <person name="Zhao Q."/>
            <person name="Wortman J.R."/>
            <person name="Bidwell S.L."/>
            <person name="Alsmark U.C.M."/>
            <person name="Besteiro S."/>
            <person name="Sicheritz-Ponten T."/>
            <person name="Noel C.J."/>
            <person name="Dacks J.B."/>
            <person name="Foster P.G."/>
            <person name="Simillion C."/>
            <person name="Van de Peer Y."/>
            <person name="Miranda-Saavedra D."/>
            <person name="Barton G.J."/>
            <person name="Westrop G.D."/>
            <person name="Mueller S."/>
            <person name="Dessi D."/>
            <person name="Fiori P.L."/>
            <person name="Ren Q."/>
            <person name="Paulsen I."/>
            <person name="Zhang H."/>
            <person name="Bastida-Corcuera F.D."/>
            <person name="Simoes-Barbosa A."/>
            <person name="Brown M.T."/>
            <person name="Hayes R.D."/>
            <person name="Mukherjee M."/>
            <person name="Okumura C.Y."/>
            <person name="Schneider R."/>
            <person name="Smith A.J."/>
            <person name="Vanacova S."/>
            <person name="Villalvazo M."/>
            <person name="Haas B.J."/>
            <person name="Pertea M."/>
            <person name="Feldblyum T.V."/>
            <person name="Utterback T.R."/>
            <person name="Shu C.L."/>
            <person name="Osoegawa K."/>
            <person name="de Jong P.J."/>
            <person name="Hrdy I."/>
            <person name="Horvathova L."/>
            <person name="Zubacova Z."/>
            <person name="Dolezal P."/>
            <person name="Malik S.B."/>
            <person name="Logsdon J.M. Jr."/>
            <person name="Henze K."/>
            <person name="Gupta A."/>
            <person name="Wang C.C."/>
            <person name="Dunne R.L."/>
            <person name="Upcroft J.A."/>
            <person name="Upcroft P."/>
            <person name="White O."/>
            <person name="Salzberg S.L."/>
            <person name="Tang P."/>
            <person name="Chiu C.-H."/>
            <person name="Lee Y.-S."/>
            <person name="Embley T.M."/>
            <person name="Coombs G.H."/>
            <person name="Mottram J.C."/>
            <person name="Tachezy J."/>
            <person name="Fraser-Liggett C.M."/>
            <person name="Johnson P.J."/>
        </authorList>
    </citation>
    <scope>NUCLEOTIDE SEQUENCE [LARGE SCALE GENOMIC DNA]</scope>
    <source>
        <strain evidence="5">G3</strain>
    </source>
</reference>
<dbReference type="OMA" id="IDAYWKR"/>